<evidence type="ECO:0000313" key="5">
    <source>
        <dbReference type="EMBL" id="PHZ85250.1"/>
    </source>
</evidence>
<keyword evidence="3" id="KW-0812">Transmembrane</keyword>
<dbReference type="OrthoDB" id="9814069at2"/>
<keyword evidence="6" id="KW-1185">Reference proteome</keyword>
<dbReference type="RefSeq" id="WP_099472138.1">
    <property type="nucleotide sequence ID" value="NZ_CAXBMK010000001.1"/>
</dbReference>
<keyword evidence="3" id="KW-0472">Membrane</keyword>
<dbReference type="NCBIfam" id="NF047558">
    <property type="entry name" value="TPR_END_plus"/>
    <property type="match status" value="1"/>
</dbReference>
<dbReference type="Pfam" id="PF14559">
    <property type="entry name" value="TPR_19"/>
    <property type="match status" value="1"/>
</dbReference>
<dbReference type="InParanoid" id="A0A2G4YSL6"/>
<evidence type="ECO:0000256" key="2">
    <source>
        <dbReference type="SAM" id="Coils"/>
    </source>
</evidence>
<keyword evidence="4" id="KW-0732">Signal</keyword>
<dbReference type="EMBL" id="PDEM01000016">
    <property type="protein sequence ID" value="PHZ85250.1"/>
    <property type="molecule type" value="Genomic_DNA"/>
</dbReference>
<dbReference type="AlphaFoldDB" id="A0A2G4YSL6"/>
<name>A0A2G4YSL6_9PROT</name>
<reference evidence="5 6" key="1">
    <citation type="submission" date="2017-10" db="EMBL/GenBank/DDBJ databases">
        <title>Frigbacter circumglobatus gen. nov. sp. nov., isolated from sediment cultured in situ.</title>
        <authorList>
            <person name="Zhao Z."/>
        </authorList>
    </citation>
    <scope>NUCLEOTIDE SEQUENCE [LARGE SCALE GENOMIC DNA]</scope>
    <source>
        <strain evidence="5 6">ZYL</strain>
    </source>
</reference>
<organism evidence="5 6">
    <name type="scientific">Paremcibacter congregatus</name>
    <dbReference type="NCBI Taxonomy" id="2043170"/>
    <lineage>
        <taxon>Bacteria</taxon>
        <taxon>Pseudomonadati</taxon>
        <taxon>Pseudomonadota</taxon>
        <taxon>Alphaproteobacteria</taxon>
        <taxon>Emcibacterales</taxon>
        <taxon>Emcibacteraceae</taxon>
        <taxon>Paremcibacter</taxon>
    </lineage>
</organism>
<keyword evidence="2" id="KW-0175">Coiled coil</keyword>
<sequence>MLRILLCGLIISLFSLSVSGGQEKDPKKVEQDVAQRKAQVEKLEKPLYTPFIERYMLDELKQLRTEMAAQRVDLMKQILDREHSSVDRGVSYATDAVTYFFYLIAGAISILVLVGWSSIRDMKERVHLLADEEISKLVHTYEERLRTIEEQMNQKAQNIEENREEIELTNEIQSLWLRAAQESNLTNRATIYDQVLRIRPDDCEALTYKADTVLEMGEPQWAANLCHRALAIDPEYSQAFYQLACVYTALNQFDEAVRYLSEALKRAESYREEVTKDPALKPLADYEAFQELINH</sequence>
<dbReference type="SUPFAM" id="SSF48452">
    <property type="entry name" value="TPR-like"/>
    <property type="match status" value="1"/>
</dbReference>
<gene>
    <name evidence="5" type="ORF">CRD36_07540</name>
</gene>
<evidence type="ECO:0000256" key="3">
    <source>
        <dbReference type="SAM" id="Phobius"/>
    </source>
</evidence>
<dbReference type="Proteomes" id="UP000229730">
    <property type="component" value="Unassembled WGS sequence"/>
</dbReference>
<feature type="signal peptide" evidence="4">
    <location>
        <begin position="1"/>
        <end position="20"/>
    </location>
</feature>
<evidence type="ECO:0000256" key="4">
    <source>
        <dbReference type="SAM" id="SignalP"/>
    </source>
</evidence>
<feature type="coiled-coil region" evidence="2">
    <location>
        <begin position="138"/>
        <end position="169"/>
    </location>
</feature>
<feature type="repeat" description="TPR" evidence="1">
    <location>
        <begin position="237"/>
        <end position="270"/>
    </location>
</feature>
<protein>
    <submittedName>
        <fullName evidence="5">Uncharacterized protein</fullName>
    </submittedName>
</protein>
<dbReference type="InterPro" id="IPR019734">
    <property type="entry name" value="TPR_rpt"/>
</dbReference>
<proteinExistence type="predicted"/>
<feature type="transmembrane region" description="Helical" evidence="3">
    <location>
        <begin position="99"/>
        <end position="119"/>
    </location>
</feature>
<keyword evidence="3" id="KW-1133">Transmembrane helix</keyword>
<feature type="chain" id="PRO_5013740835" evidence="4">
    <location>
        <begin position="21"/>
        <end position="295"/>
    </location>
</feature>
<dbReference type="InterPro" id="IPR011990">
    <property type="entry name" value="TPR-like_helical_dom_sf"/>
</dbReference>
<evidence type="ECO:0000313" key="6">
    <source>
        <dbReference type="Proteomes" id="UP000229730"/>
    </source>
</evidence>
<accession>A0A2G4YSL6</accession>
<evidence type="ECO:0000256" key="1">
    <source>
        <dbReference type="PROSITE-ProRule" id="PRU00339"/>
    </source>
</evidence>
<dbReference type="PROSITE" id="PS50005">
    <property type="entry name" value="TPR"/>
    <property type="match status" value="1"/>
</dbReference>
<keyword evidence="1" id="KW-0802">TPR repeat</keyword>
<dbReference type="SMART" id="SM00028">
    <property type="entry name" value="TPR"/>
    <property type="match status" value="2"/>
</dbReference>
<dbReference type="Gene3D" id="1.25.40.10">
    <property type="entry name" value="Tetratricopeptide repeat domain"/>
    <property type="match status" value="1"/>
</dbReference>
<comment type="caution">
    <text evidence="5">The sequence shown here is derived from an EMBL/GenBank/DDBJ whole genome shotgun (WGS) entry which is preliminary data.</text>
</comment>